<reference evidence="2 3" key="1">
    <citation type="submission" date="2020-08" db="EMBL/GenBank/DDBJ databases">
        <title>Genomic Encyclopedia of Type Strains, Phase IV (KMG-IV): sequencing the most valuable type-strain genomes for metagenomic binning, comparative biology and taxonomic classification.</title>
        <authorList>
            <person name="Goeker M."/>
        </authorList>
    </citation>
    <scope>NUCLEOTIDE SEQUENCE [LARGE SCALE GENOMIC DNA]</scope>
    <source>
        <strain evidence="2 3">DSM 103725</strain>
    </source>
</reference>
<dbReference type="Pfam" id="PF03783">
    <property type="entry name" value="CsgG"/>
    <property type="match status" value="1"/>
</dbReference>
<dbReference type="GO" id="GO:0030288">
    <property type="term" value="C:outer membrane-bounded periplasmic space"/>
    <property type="evidence" value="ECO:0007669"/>
    <property type="project" value="InterPro"/>
</dbReference>
<sequence length="347" mass="36852">MTLRALLLFVSVCLGLVPSLLVAQDSAEPEGQPAPLTVTVLPFESPAHSEFSGADASEIIAMLLSSDPAFRVVDRQVLDEVLQEQALSLTGLADTNEAVKVGKLVGAKLIVAGRTFELGDSRMMTAKIIGTETTLLKGVVERGNLDTPSDQMLLKLSEEIVQTLKEHGGSLVAQDRPTDPVPDLLTALKERELPTIAVFVAEEETGAPRVPQVPDPAVETEIKSLLAAAGVTVKDIPLNELAEWAQAEGWNDARGWPRSLDGVDYVITGEAFSERGGQLGQLHVAGARSEINMISRQTGTIVLAEAQTARGVDLSPALSGKNALQAAGRAQGIEVLRYLEENSQPAE</sequence>
<dbReference type="EMBL" id="JACHGY010000002">
    <property type="protein sequence ID" value="MBB6431712.1"/>
    <property type="molecule type" value="Genomic_DNA"/>
</dbReference>
<gene>
    <name evidence="2" type="ORF">HNQ40_003595</name>
</gene>
<proteinExistence type="predicted"/>
<keyword evidence="1" id="KW-0732">Signal</keyword>
<accession>A0A7X0H9E7</accession>
<feature type="signal peptide" evidence="1">
    <location>
        <begin position="1"/>
        <end position="23"/>
    </location>
</feature>
<evidence type="ECO:0008006" key="4">
    <source>
        <dbReference type="Google" id="ProtNLM"/>
    </source>
</evidence>
<organism evidence="2 3">
    <name type="scientific">Algisphaera agarilytica</name>
    <dbReference type="NCBI Taxonomy" id="1385975"/>
    <lineage>
        <taxon>Bacteria</taxon>
        <taxon>Pseudomonadati</taxon>
        <taxon>Planctomycetota</taxon>
        <taxon>Phycisphaerae</taxon>
        <taxon>Phycisphaerales</taxon>
        <taxon>Phycisphaeraceae</taxon>
        <taxon>Algisphaera</taxon>
    </lineage>
</organism>
<evidence type="ECO:0000313" key="2">
    <source>
        <dbReference type="EMBL" id="MBB6431712.1"/>
    </source>
</evidence>
<dbReference type="Proteomes" id="UP000541810">
    <property type="component" value="Unassembled WGS sequence"/>
</dbReference>
<protein>
    <recommendedName>
        <fullName evidence="4">Curli production assembly/transport component CsgG</fullName>
    </recommendedName>
</protein>
<dbReference type="RefSeq" id="WP_184679305.1">
    <property type="nucleotide sequence ID" value="NZ_JACHGY010000002.1"/>
</dbReference>
<evidence type="ECO:0000256" key="1">
    <source>
        <dbReference type="SAM" id="SignalP"/>
    </source>
</evidence>
<dbReference type="InterPro" id="IPR005534">
    <property type="entry name" value="Curli_assmbl/transp-comp_CsgG"/>
</dbReference>
<evidence type="ECO:0000313" key="3">
    <source>
        <dbReference type="Proteomes" id="UP000541810"/>
    </source>
</evidence>
<name>A0A7X0H9E7_9BACT</name>
<dbReference type="Gene3D" id="3.40.50.10610">
    <property type="entry name" value="ABC-type transport auxiliary lipoprotein component"/>
    <property type="match status" value="1"/>
</dbReference>
<keyword evidence="3" id="KW-1185">Reference proteome</keyword>
<feature type="chain" id="PRO_5030887644" description="Curli production assembly/transport component CsgG" evidence="1">
    <location>
        <begin position="24"/>
        <end position="347"/>
    </location>
</feature>
<dbReference type="AlphaFoldDB" id="A0A7X0H9E7"/>
<comment type="caution">
    <text evidence="2">The sequence shown here is derived from an EMBL/GenBank/DDBJ whole genome shotgun (WGS) entry which is preliminary data.</text>
</comment>